<sequence>AATPSWGPPVCNSVPQFIPPWANTVSGNFKHPRFWFADGSITVIVENTEYRLHRYLFEHTWWYLGTGEPVYWTHTKQDFDRFLSVLYPLDYSERECKTADEWASVLAVANQGGFVDMQRLAVKQLSVCAGPVDKIALGHRYGIKEWLGKAYCELAMRREPITAADGMKLGVDALVRIGAIKDELMANLTAYVDEKKLCELLATKLAF</sequence>
<feature type="non-terminal residue" evidence="1">
    <location>
        <position position="1"/>
    </location>
</feature>
<evidence type="ECO:0008006" key="3">
    <source>
        <dbReference type="Google" id="ProtNLM"/>
    </source>
</evidence>
<protein>
    <recommendedName>
        <fullName evidence="3">BTB domain-containing protein</fullName>
    </recommendedName>
</protein>
<proteinExistence type="predicted"/>
<accession>A0AAD6V6E9</accession>
<evidence type="ECO:0000313" key="2">
    <source>
        <dbReference type="Proteomes" id="UP001219525"/>
    </source>
</evidence>
<evidence type="ECO:0000313" key="1">
    <source>
        <dbReference type="EMBL" id="KAJ7198486.1"/>
    </source>
</evidence>
<keyword evidence="2" id="KW-1185">Reference proteome</keyword>
<comment type="caution">
    <text evidence="1">The sequence shown here is derived from an EMBL/GenBank/DDBJ whole genome shotgun (WGS) entry which is preliminary data.</text>
</comment>
<name>A0AAD6V6E9_9AGAR</name>
<organism evidence="1 2">
    <name type="scientific">Mycena pura</name>
    <dbReference type="NCBI Taxonomy" id="153505"/>
    <lineage>
        <taxon>Eukaryota</taxon>
        <taxon>Fungi</taxon>
        <taxon>Dikarya</taxon>
        <taxon>Basidiomycota</taxon>
        <taxon>Agaricomycotina</taxon>
        <taxon>Agaricomycetes</taxon>
        <taxon>Agaricomycetidae</taxon>
        <taxon>Agaricales</taxon>
        <taxon>Marasmiineae</taxon>
        <taxon>Mycenaceae</taxon>
        <taxon>Mycena</taxon>
    </lineage>
</organism>
<dbReference type="EMBL" id="JARJCW010000072">
    <property type="protein sequence ID" value="KAJ7198486.1"/>
    <property type="molecule type" value="Genomic_DNA"/>
</dbReference>
<dbReference type="AlphaFoldDB" id="A0AAD6V6E9"/>
<gene>
    <name evidence="1" type="ORF">GGX14DRAFT_181535</name>
</gene>
<dbReference type="Proteomes" id="UP001219525">
    <property type="component" value="Unassembled WGS sequence"/>
</dbReference>
<reference evidence="1" key="1">
    <citation type="submission" date="2023-03" db="EMBL/GenBank/DDBJ databases">
        <title>Massive genome expansion in bonnet fungi (Mycena s.s.) driven by repeated elements and novel gene families across ecological guilds.</title>
        <authorList>
            <consortium name="Lawrence Berkeley National Laboratory"/>
            <person name="Harder C.B."/>
            <person name="Miyauchi S."/>
            <person name="Viragh M."/>
            <person name="Kuo A."/>
            <person name="Thoen E."/>
            <person name="Andreopoulos B."/>
            <person name="Lu D."/>
            <person name="Skrede I."/>
            <person name="Drula E."/>
            <person name="Henrissat B."/>
            <person name="Morin E."/>
            <person name="Kohler A."/>
            <person name="Barry K."/>
            <person name="LaButti K."/>
            <person name="Morin E."/>
            <person name="Salamov A."/>
            <person name="Lipzen A."/>
            <person name="Mereny Z."/>
            <person name="Hegedus B."/>
            <person name="Baldrian P."/>
            <person name="Stursova M."/>
            <person name="Weitz H."/>
            <person name="Taylor A."/>
            <person name="Grigoriev I.V."/>
            <person name="Nagy L.G."/>
            <person name="Martin F."/>
            <person name="Kauserud H."/>
        </authorList>
    </citation>
    <scope>NUCLEOTIDE SEQUENCE</scope>
    <source>
        <strain evidence="1">9144</strain>
    </source>
</reference>